<evidence type="ECO:0000313" key="4">
    <source>
        <dbReference type="Proteomes" id="UP000295293"/>
    </source>
</evidence>
<evidence type="ECO:0000313" key="3">
    <source>
        <dbReference type="EMBL" id="TDR38236.1"/>
    </source>
</evidence>
<keyword evidence="1" id="KW-0812">Transmembrane</keyword>
<keyword evidence="4" id="KW-1185">Reference proteome</keyword>
<organism evidence="3 4">
    <name type="scientific">Tahibacter aquaticus</name>
    <dbReference type="NCBI Taxonomy" id="520092"/>
    <lineage>
        <taxon>Bacteria</taxon>
        <taxon>Pseudomonadati</taxon>
        <taxon>Pseudomonadota</taxon>
        <taxon>Gammaproteobacteria</taxon>
        <taxon>Lysobacterales</taxon>
        <taxon>Rhodanobacteraceae</taxon>
        <taxon>Tahibacter</taxon>
    </lineage>
</organism>
<evidence type="ECO:0000256" key="1">
    <source>
        <dbReference type="SAM" id="Phobius"/>
    </source>
</evidence>
<keyword evidence="1" id="KW-1133">Transmembrane helix</keyword>
<feature type="signal peptide" evidence="2">
    <location>
        <begin position="1"/>
        <end position="20"/>
    </location>
</feature>
<evidence type="ECO:0000256" key="2">
    <source>
        <dbReference type="SAM" id="SignalP"/>
    </source>
</evidence>
<dbReference type="RefSeq" id="WP_133821578.1">
    <property type="nucleotide sequence ID" value="NZ_SNZH01000022.1"/>
</dbReference>
<comment type="caution">
    <text evidence="3">The sequence shown here is derived from an EMBL/GenBank/DDBJ whole genome shotgun (WGS) entry which is preliminary data.</text>
</comment>
<name>A0A4R6YM62_9GAMM</name>
<feature type="transmembrane region" description="Helical" evidence="1">
    <location>
        <begin position="160"/>
        <end position="179"/>
    </location>
</feature>
<dbReference type="AlphaFoldDB" id="A0A4R6YM62"/>
<reference evidence="3 4" key="1">
    <citation type="submission" date="2019-03" db="EMBL/GenBank/DDBJ databases">
        <title>Genomic Encyclopedia of Type Strains, Phase IV (KMG-IV): sequencing the most valuable type-strain genomes for metagenomic binning, comparative biology and taxonomic classification.</title>
        <authorList>
            <person name="Goeker M."/>
        </authorList>
    </citation>
    <scope>NUCLEOTIDE SEQUENCE [LARGE SCALE GENOMIC DNA]</scope>
    <source>
        <strain evidence="3 4">DSM 21667</strain>
    </source>
</reference>
<gene>
    <name evidence="3" type="ORF">DFR29_12236</name>
</gene>
<proteinExistence type="predicted"/>
<dbReference type="EMBL" id="SNZH01000022">
    <property type="protein sequence ID" value="TDR38236.1"/>
    <property type="molecule type" value="Genomic_DNA"/>
</dbReference>
<keyword evidence="2" id="KW-0732">Signal</keyword>
<keyword evidence="1" id="KW-0472">Membrane</keyword>
<sequence length="196" mass="20248">MSTVRRLVAAAFALATSASAAATADCSCTGAAASLDQAMAGSSYVFRAVVVGAEVNRTSGGFATDMYLSEIIPLKGGKPPFSKLETAVPSACGLRVEVPQEYWFFATAGGEIAPCSYSGPAGAAAFAALESQVRDAVAKSRSSEYDSKGYGRLQTGLSSIPYLAAAVTTFVFLAAVLWLRGRQARTTTPRPPGQQT</sequence>
<feature type="chain" id="PRO_5020761104" description="Tissue inhibitor of metalloproteinase" evidence="2">
    <location>
        <begin position="21"/>
        <end position="196"/>
    </location>
</feature>
<protein>
    <recommendedName>
        <fullName evidence="5">Tissue inhibitor of metalloproteinase</fullName>
    </recommendedName>
</protein>
<dbReference type="Proteomes" id="UP000295293">
    <property type="component" value="Unassembled WGS sequence"/>
</dbReference>
<evidence type="ECO:0008006" key="5">
    <source>
        <dbReference type="Google" id="ProtNLM"/>
    </source>
</evidence>
<accession>A0A4R6YM62</accession>